<name>A0A4R6HAA2_9BACT</name>
<reference evidence="1 2" key="1">
    <citation type="submission" date="2019-03" db="EMBL/GenBank/DDBJ databases">
        <title>Freshwater and sediment microbial communities from various areas in North America, analyzing microbe dynamics in response to fracking.</title>
        <authorList>
            <person name="Lamendella R."/>
        </authorList>
    </citation>
    <scope>NUCLEOTIDE SEQUENCE [LARGE SCALE GENOMIC DNA]</scope>
    <source>
        <strain evidence="1 2">114D</strain>
    </source>
</reference>
<protein>
    <submittedName>
        <fullName evidence="1">Uncharacterized protein</fullName>
    </submittedName>
</protein>
<accession>A0A4R6HAA2</accession>
<evidence type="ECO:0000313" key="1">
    <source>
        <dbReference type="EMBL" id="TDO05443.1"/>
    </source>
</evidence>
<gene>
    <name evidence="1" type="ORF">DET52_101803</name>
</gene>
<comment type="caution">
    <text evidence="1">The sequence shown here is derived from an EMBL/GenBank/DDBJ whole genome shotgun (WGS) entry which is preliminary data.</text>
</comment>
<proteinExistence type="predicted"/>
<dbReference type="EMBL" id="SNWI01000001">
    <property type="protein sequence ID" value="TDO05443.1"/>
    <property type="molecule type" value="Genomic_DNA"/>
</dbReference>
<dbReference type="AlphaFoldDB" id="A0A4R6HAA2"/>
<organism evidence="1 2">
    <name type="scientific">Sunxiuqinia elliptica</name>
    <dbReference type="NCBI Taxonomy" id="655355"/>
    <lineage>
        <taxon>Bacteria</taxon>
        <taxon>Pseudomonadati</taxon>
        <taxon>Bacteroidota</taxon>
        <taxon>Bacteroidia</taxon>
        <taxon>Marinilabiliales</taxon>
        <taxon>Prolixibacteraceae</taxon>
        <taxon>Sunxiuqinia</taxon>
    </lineage>
</organism>
<dbReference type="Proteomes" id="UP000294848">
    <property type="component" value="Unassembled WGS sequence"/>
</dbReference>
<sequence length="51" mass="5747">MVIKFKANISNSETNWSNCIKANVSAIATDKVSNSNWSKVSNSHEYREKSK</sequence>
<evidence type="ECO:0000313" key="2">
    <source>
        <dbReference type="Proteomes" id="UP000294848"/>
    </source>
</evidence>